<gene>
    <name evidence="1" type="ORF">DOMOVOI_03180</name>
</gene>
<dbReference type="Proteomes" id="UP001057221">
    <property type="component" value="Segment"/>
</dbReference>
<keyword evidence="2" id="KW-1185">Reference proteome</keyword>
<sequence>MYDAEDWRAELEHREGETVAAAFESAGADPFDDPNYVEAWIEAERRENPPEPHRHHRVCLVEGAPVGRQRFVLTCDDGAEADVVKAVAKLDKRMKRYNQTVDIVHTEETFVENRFRRDRLGRPLMIRQVLITIEAPAVAGENAKLIGAFEMAEDNVQVYRHALNGADPADLEPYLPRWRDCDHCGHKRDRRASFLVETTDGRRLVIGRQCSRDFLGLEANDILAREAVRSSLVGDRVDSDAWGGAHATHFWVEGLVRDVYQAAVRYGGYGRDIRDALRDDVLALRGAIDLNPRYDRRFKEARDWHKAHPLKEPLDLLALVDYVEKASGDFGENLRIALSCEYARNKRYNIILAGVAMFVGRSLQRREDAAIAQARPEPKHLKGDEGGRYAFTGRIERCTVIPSQFGPKTVVAILGDDGSRCVHFATGEQRPQAGKHYRIKATIKKHALSKMDGKPETVLTRAVYDEFQPGSLI</sequence>
<dbReference type="EMBL" id="ON529855">
    <property type="protein sequence ID" value="USN14792.1"/>
    <property type="molecule type" value="Genomic_DNA"/>
</dbReference>
<organism evidence="1 2">
    <name type="scientific">Brevundimonas phage vB_BpoS-Domovoi</name>
    <dbReference type="NCBI Taxonomy" id="2948598"/>
    <lineage>
        <taxon>Viruses</taxon>
        <taxon>Duplodnaviria</taxon>
        <taxon>Heunggongvirae</taxon>
        <taxon>Uroviricota</taxon>
        <taxon>Caudoviricetes</taxon>
        <taxon>Jeanschmidtviridae</taxon>
        <taxon>Marchewkavirus</taxon>
        <taxon>Marchewkavirus domovoi</taxon>
    </lineage>
</organism>
<accession>A0A9E7MRJ7</accession>
<reference evidence="1 2" key="1">
    <citation type="submission" date="2022-05" db="EMBL/GenBank/DDBJ databases">
        <authorList>
            <person name="Friedrich I."/>
            <person name="Poehlein A."/>
            <person name="Schneider D."/>
            <person name="Hertel R."/>
            <person name="Daniel R."/>
        </authorList>
    </citation>
    <scope>NUCLEOTIDE SEQUENCE [LARGE SCALE GENOMIC DNA]</scope>
</reference>
<protein>
    <submittedName>
        <fullName evidence="1">Uncharacterized protein</fullName>
    </submittedName>
</protein>
<evidence type="ECO:0000313" key="2">
    <source>
        <dbReference type="Proteomes" id="UP001057221"/>
    </source>
</evidence>
<name>A0A9E7MRJ7_9CAUD</name>
<evidence type="ECO:0000313" key="1">
    <source>
        <dbReference type="EMBL" id="USN14792.1"/>
    </source>
</evidence>
<proteinExistence type="predicted"/>